<organism evidence="2 3">
    <name type="scientific">Blastomyces gilchristii (strain SLH14081)</name>
    <name type="common">Blastomyces dermatitidis</name>
    <dbReference type="NCBI Taxonomy" id="559298"/>
    <lineage>
        <taxon>Eukaryota</taxon>
        <taxon>Fungi</taxon>
        <taxon>Dikarya</taxon>
        <taxon>Ascomycota</taxon>
        <taxon>Pezizomycotina</taxon>
        <taxon>Eurotiomycetes</taxon>
        <taxon>Eurotiomycetidae</taxon>
        <taxon>Onygenales</taxon>
        <taxon>Ajellomycetaceae</taxon>
        <taxon>Blastomyces</taxon>
    </lineage>
</organism>
<dbReference type="RefSeq" id="XP_031575963.1">
    <property type="nucleotide sequence ID" value="XM_031719994.1"/>
</dbReference>
<dbReference type="EMBL" id="GG657448">
    <property type="protein sequence ID" value="OAT04065.1"/>
    <property type="molecule type" value="Genomic_DNA"/>
</dbReference>
<evidence type="ECO:0000256" key="1">
    <source>
        <dbReference type="SAM" id="MobiDB-lite"/>
    </source>
</evidence>
<proteinExistence type="predicted"/>
<keyword evidence="3" id="KW-1185">Reference proteome</keyword>
<dbReference type="OrthoDB" id="4185252at2759"/>
<dbReference type="GeneID" id="8507680"/>
<dbReference type="VEuPathDB" id="FungiDB:BDBG_00695"/>
<gene>
    <name evidence="2" type="ORF">BDBG_00695</name>
</gene>
<feature type="region of interest" description="Disordered" evidence="1">
    <location>
        <begin position="243"/>
        <end position="265"/>
    </location>
</feature>
<protein>
    <submittedName>
        <fullName evidence="2">Uncharacterized protein</fullName>
    </submittedName>
</protein>
<dbReference type="KEGG" id="bgh:BDBG_00695"/>
<feature type="compositionally biased region" description="Polar residues" evidence="1">
    <location>
        <begin position="195"/>
        <end position="210"/>
    </location>
</feature>
<dbReference type="AlphaFoldDB" id="A0A179U7S1"/>
<evidence type="ECO:0000313" key="2">
    <source>
        <dbReference type="EMBL" id="OAT04065.1"/>
    </source>
</evidence>
<dbReference type="Proteomes" id="UP000002038">
    <property type="component" value="Unassembled WGS sequence"/>
</dbReference>
<accession>A0A179U7S1</accession>
<name>A0A179U7S1_BLAGS</name>
<feature type="region of interest" description="Disordered" evidence="1">
    <location>
        <begin position="194"/>
        <end position="215"/>
    </location>
</feature>
<sequence length="265" mass="30115">MAKDALIEEYFDILEDTAPIFFQKMSLADFNSYEFEYPVTFPTSPTPQHYLSNGGWHDERRWHGVGMPHEFVGTRPVGERYEWRAPLMRGRSGVPHTIITSYHVTESQAPILRGELMTILRVTWWKNKVVFDRGYQVLPILLLSVRPGSFRLIEAFHNGSKFVLRYGKPVPVKLTDPMEHRMEGRALPLLAKIPATSSRNGSENGKQTYHQHPRCAVNGNPRISSILLNRIAVPRLLNPDSLPRATYVPEVDGPSSSRTPSLPKS</sequence>
<reference evidence="3" key="1">
    <citation type="journal article" date="2015" name="PLoS Genet.">
        <title>The dynamic genome and transcriptome of the human fungal pathogen Blastomyces and close relative Emmonsia.</title>
        <authorList>
            <person name="Munoz J.F."/>
            <person name="Gauthier G.M."/>
            <person name="Desjardins C.A."/>
            <person name="Gallo J.E."/>
            <person name="Holder J."/>
            <person name="Sullivan T.D."/>
            <person name="Marty A.J."/>
            <person name="Carmen J.C."/>
            <person name="Chen Z."/>
            <person name="Ding L."/>
            <person name="Gujja S."/>
            <person name="Magrini V."/>
            <person name="Misas E."/>
            <person name="Mitreva M."/>
            <person name="Priest M."/>
            <person name="Saif S."/>
            <person name="Whiston E.A."/>
            <person name="Young S."/>
            <person name="Zeng Q."/>
            <person name="Goldman W.E."/>
            <person name="Mardis E.R."/>
            <person name="Taylor J.W."/>
            <person name="McEwen J.G."/>
            <person name="Clay O.K."/>
            <person name="Klein B.S."/>
            <person name="Cuomo C.A."/>
        </authorList>
    </citation>
    <scope>NUCLEOTIDE SEQUENCE [LARGE SCALE GENOMIC DNA]</scope>
    <source>
        <strain evidence="3">SLH14081</strain>
    </source>
</reference>
<feature type="compositionally biased region" description="Polar residues" evidence="1">
    <location>
        <begin position="254"/>
        <end position="265"/>
    </location>
</feature>
<evidence type="ECO:0000313" key="3">
    <source>
        <dbReference type="Proteomes" id="UP000002038"/>
    </source>
</evidence>